<comment type="function">
    <text evidence="15">Destroys radicals which are normally produced within the cells and which are toxic to biological systems.</text>
</comment>
<keyword evidence="19" id="KW-1185">Reference proteome</keyword>
<reference evidence="18" key="3">
    <citation type="submission" date="2025-09" db="UniProtKB">
        <authorList>
            <consortium name="Ensembl"/>
        </authorList>
    </citation>
    <scope>IDENTIFICATION</scope>
</reference>
<dbReference type="CDD" id="cd00305">
    <property type="entry name" value="Cu-Zn_Superoxide_Dismutase"/>
    <property type="match status" value="1"/>
</dbReference>
<comment type="subcellular location">
    <subcellularLocation>
        <location evidence="2">Golgi apparatus</location>
        <location evidence="2">trans-Golgi network</location>
    </subcellularLocation>
    <subcellularLocation>
        <location evidence="1">Secreted</location>
        <location evidence="1">Extracellular space</location>
    </subcellularLocation>
</comment>
<evidence type="ECO:0000256" key="3">
    <source>
        <dbReference type="ARBA" id="ARBA00010457"/>
    </source>
</evidence>
<evidence type="ECO:0000256" key="4">
    <source>
        <dbReference type="ARBA" id="ARBA00022525"/>
    </source>
</evidence>
<evidence type="ECO:0000256" key="14">
    <source>
        <dbReference type="ARBA" id="ARBA00060347"/>
    </source>
</evidence>
<feature type="chain" id="PRO_5034217484" description="Superoxide dismutase [Cu-Zn]" evidence="16">
    <location>
        <begin position="35"/>
        <end position="222"/>
    </location>
</feature>
<dbReference type="GO" id="GO:0005576">
    <property type="term" value="C:extracellular region"/>
    <property type="evidence" value="ECO:0007669"/>
    <property type="project" value="UniProtKB-SubCell"/>
</dbReference>
<protein>
    <recommendedName>
        <fullName evidence="15">Superoxide dismutase [Cu-Zn]</fullName>
        <ecNumber evidence="15">1.15.1.1</ecNumber>
    </recommendedName>
</protein>
<dbReference type="FunFam" id="2.60.40.200:FF:000008">
    <property type="entry name" value="Superoxide dismutase [Cu-Zn]"/>
    <property type="match status" value="1"/>
</dbReference>
<keyword evidence="11" id="KW-0333">Golgi apparatus</keyword>
<dbReference type="OrthoDB" id="666972at2759"/>
<comment type="function">
    <text evidence="14">Protect the extracellular space from toxic effect of reactive oxygen intermediates by converting superoxide radicals into hydrogen peroxide and oxygen.</text>
</comment>
<dbReference type="PROSITE" id="PS00332">
    <property type="entry name" value="SOD_CU_ZN_2"/>
    <property type="match status" value="1"/>
</dbReference>
<dbReference type="Proteomes" id="UP000694680">
    <property type="component" value="Chromosome 1"/>
</dbReference>
<keyword evidence="4" id="KW-0964">Secreted</keyword>
<dbReference type="Gene3D" id="2.60.40.200">
    <property type="entry name" value="Superoxide dismutase, copper/zinc binding domain"/>
    <property type="match status" value="1"/>
</dbReference>
<gene>
    <name evidence="18" type="primary">sod3</name>
</gene>
<dbReference type="InterPro" id="IPR036423">
    <property type="entry name" value="SOD-like_Cu/Zn_dom_sf"/>
</dbReference>
<evidence type="ECO:0000256" key="9">
    <source>
        <dbReference type="ARBA" id="ARBA00023002"/>
    </source>
</evidence>
<dbReference type="PRINTS" id="PR00068">
    <property type="entry name" value="CUZNDISMTASE"/>
</dbReference>
<evidence type="ECO:0000256" key="5">
    <source>
        <dbReference type="ARBA" id="ARBA00022723"/>
    </source>
</evidence>
<dbReference type="GO" id="GO:0005507">
    <property type="term" value="F:copper ion binding"/>
    <property type="evidence" value="ECO:0007669"/>
    <property type="project" value="InterPro"/>
</dbReference>
<keyword evidence="8" id="KW-0049">Antioxidant</keyword>
<dbReference type="AlphaFoldDB" id="A0A8C5EPM1"/>
<dbReference type="Pfam" id="PF00080">
    <property type="entry name" value="Sod_Cu"/>
    <property type="match status" value="1"/>
</dbReference>
<evidence type="ECO:0000256" key="11">
    <source>
        <dbReference type="ARBA" id="ARBA00023034"/>
    </source>
</evidence>
<dbReference type="GO" id="GO:0004784">
    <property type="term" value="F:superoxide dismutase activity"/>
    <property type="evidence" value="ECO:0007669"/>
    <property type="project" value="UniProtKB-EC"/>
</dbReference>
<evidence type="ECO:0000313" key="18">
    <source>
        <dbReference type="Ensembl" id="ENSGWIP00000024901.1"/>
    </source>
</evidence>
<accession>A0A8C5EPM1</accession>
<comment type="cofactor">
    <cofactor evidence="15">
        <name>Zn(2+)</name>
        <dbReference type="ChEBI" id="CHEBI:29105"/>
    </cofactor>
    <text evidence="15">Binds 1 zinc ion per subunit.</text>
</comment>
<comment type="catalytic activity">
    <reaction evidence="15">
        <text>2 superoxide + 2 H(+) = H2O2 + O2</text>
        <dbReference type="Rhea" id="RHEA:20696"/>
        <dbReference type="ChEBI" id="CHEBI:15378"/>
        <dbReference type="ChEBI" id="CHEBI:15379"/>
        <dbReference type="ChEBI" id="CHEBI:16240"/>
        <dbReference type="ChEBI" id="CHEBI:18421"/>
        <dbReference type="EC" id="1.15.1.1"/>
    </reaction>
</comment>
<keyword evidence="6 16" id="KW-0732">Signal</keyword>
<keyword evidence="5 15" id="KW-0479">Metal-binding</keyword>
<dbReference type="PANTHER" id="PTHR10003">
    <property type="entry name" value="SUPEROXIDE DISMUTASE CU-ZN -RELATED"/>
    <property type="match status" value="1"/>
</dbReference>
<evidence type="ECO:0000256" key="15">
    <source>
        <dbReference type="RuleBase" id="RU000393"/>
    </source>
</evidence>
<comment type="cofactor">
    <cofactor evidence="15">
        <name>Cu cation</name>
        <dbReference type="ChEBI" id="CHEBI:23378"/>
    </cofactor>
    <text evidence="15">Binds 1 copper ion per subunit.</text>
</comment>
<evidence type="ECO:0000256" key="1">
    <source>
        <dbReference type="ARBA" id="ARBA00004239"/>
    </source>
</evidence>
<reference evidence="18" key="1">
    <citation type="submission" date="2020-06" db="EMBL/GenBank/DDBJ databases">
        <authorList>
            <consortium name="Wellcome Sanger Institute Data Sharing"/>
        </authorList>
    </citation>
    <scope>NUCLEOTIDE SEQUENCE [LARGE SCALE GENOMIC DNA]</scope>
</reference>
<dbReference type="SUPFAM" id="SSF49329">
    <property type="entry name" value="Cu,Zn superoxide dismutase-like"/>
    <property type="match status" value="1"/>
</dbReference>
<dbReference type="InterPro" id="IPR018152">
    <property type="entry name" value="SOD_Cu/Zn_BS"/>
</dbReference>
<evidence type="ECO:0000256" key="8">
    <source>
        <dbReference type="ARBA" id="ARBA00022862"/>
    </source>
</evidence>
<dbReference type="InterPro" id="IPR024134">
    <property type="entry name" value="SOD_Cu/Zn_/chaperone"/>
</dbReference>
<dbReference type="Ensembl" id="ENSGWIT00000027239.1">
    <property type="protein sequence ID" value="ENSGWIP00000024901.1"/>
    <property type="gene ID" value="ENSGWIG00000013184.1"/>
</dbReference>
<evidence type="ECO:0000256" key="13">
    <source>
        <dbReference type="ARBA" id="ARBA00023180"/>
    </source>
</evidence>
<evidence type="ECO:0000313" key="19">
    <source>
        <dbReference type="Proteomes" id="UP000694680"/>
    </source>
</evidence>
<comment type="similarity">
    <text evidence="3 15">Belongs to the Cu-Zn superoxide dismutase family.</text>
</comment>
<evidence type="ECO:0000256" key="12">
    <source>
        <dbReference type="ARBA" id="ARBA00023157"/>
    </source>
</evidence>
<sequence>MLSHLHRPMDFIWSVSTLGAVLVLLAGSQQWVSAHSDSVAPPEVSQYNGTLYATCRMKPSTTLPDDLPKVYGRVVFMQEYPQGKLRISLSLNGFPSGDGPQARAVHIHQYGDLSHGCDATGGHYNPHGADHPNHPGDFGNFEPRQGRITTQMESEATLFGNVSVIGRAVVIHEKMDDLGQGGDSGSLLHGNAGRRLGCCVIGISSADQWNRNQKLLARRLRI</sequence>
<feature type="signal peptide" evidence="16">
    <location>
        <begin position="1"/>
        <end position="34"/>
    </location>
</feature>
<evidence type="ECO:0000256" key="2">
    <source>
        <dbReference type="ARBA" id="ARBA00004601"/>
    </source>
</evidence>
<organism evidence="18 19">
    <name type="scientific">Gouania willdenowi</name>
    <name type="common">Blunt-snouted clingfish</name>
    <name type="synonym">Lepadogaster willdenowi</name>
    <dbReference type="NCBI Taxonomy" id="441366"/>
    <lineage>
        <taxon>Eukaryota</taxon>
        <taxon>Metazoa</taxon>
        <taxon>Chordata</taxon>
        <taxon>Craniata</taxon>
        <taxon>Vertebrata</taxon>
        <taxon>Euteleostomi</taxon>
        <taxon>Actinopterygii</taxon>
        <taxon>Neopterygii</taxon>
        <taxon>Teleostei</taxon>
        <taxon>Neoteleostei</taxon>
        <taxon>Acanthomorphata</taxon>
        <taxon>Ovalentaria</taxon>
        <taxon>Blenniimorphae</taxon>
        <taxon>Blenniiformes</taxon>
        <taxon>Gobiesocoidei</taxon>
        <taxon>Gobiesocidae</taxon>
        <taxon>Gobiesocinae</taxon>
        <taxon>Gouania</taxon>
    </lineage>
</organism>
<keyword evidence="10 15" id="KW-0186">Copper</keyword>
<proteinExistence type="inferred from homology"/>
<evidence type="ECO:0000256" key="7">
    <source>
        <dbReference type="ARBA" id="ARBA00022833"/>
    </source>
</evidence>
<keyword evidence="9 15" id="KW-0560">Oxidoreductase</keyword>
<dbReference type="GO" id="GO:0005794">
    <property type="term" value="C:Golgi apparatus"/>
    <property type="evidence" value="ECO:0007669"/>
    <property type="project" value="UniProtKB-SubCell"/>
</dbReference>
<keyword evidence="7 15" id="KW-0862">Zinc</keyword>
<evidence type="ECO:0000256" key="10">
    <source>
        <dbReference type="ARBA" id="ARBA00023008"/>
    </source>
</evidence>
<dbReference type="EC" id="1.15.1.1" evidence="15"/>
<dbReference type="InterPro" id="IPR001424">
    <property type="entry name" value="SOD_Cu_Zn_dom"/>
</dbReference>
<name>A0A8C5EPM1_GOUWI</name>
<reference evidence="18" key="2">
    <citation type="submission" date="2025-08" db="UniProtKB">
        <authorList>
            <consortium name="Ensembl"/>
        </authorList>
    </citation>
    <scope>IDENTIFICATION</scope>
</reference>
<evidence type="ECO:0000256" key="16">
    <source>
        <dbReference type="SAM" id="SignalP"/>
    </source>
</evidence>
<evidence type="ECO:0000259" key="17">
    <source>
        <dbReference type="Pfam" id="PF00080"/>
    </source>
</evidence>
<keyword evidence="12" id="KW-1015">Disulfide bond</keyword>
<keyword evidence="13" id="KW-0325">Glycoprotein</keyword>
<evidence type="ECO:0000256" key="6">
    <source>
        <dbReference type="ARBA" id="ARBA00022729"/>
    </source>
</evidence>
<feature type="domain" description="Superoxide dismutase copper/zinc binding" evidence="17">
    <location>
        <begin position="70"/>
        <end position="201"/>
    </location>
</feature>